<protein>
    <submittedName>
        <fullName evidence="2">Uncharacterized protein</fullName>
    </submittedName>
</protein>
<evidence type="ECO:0000313" key="2">
    <source>
        <dbReference type="EMBL" id="GFO27209.1"/>
    </source>
</evidence>
<feature type="region of interest" description="Disordered" evidence="1">
    <location>
        <begin position="59"/>
        <end position="104"/>
    </location>
</feature>
<gene>
    <name evidence="2" type="ORF">PoB_005371400</name>
</gene>
<evidence type="ECO:0000256" key="1">
    <source>
        <dbReference type="SAM" id="MobiDB-lite"/>
    </source>
</evidence>
<dbReference type="Proteomes" id="UP000735302">
    <property type="component" value="Unassembled WGS sequence"/>
</dbReference>
<reference evidence="2 3" key="1">
    <citation type="journal article" date="2021" name="Elife">
        <title>Chloroplast acquisition without the gene transfer in kleptoplastic sea slugs, Plakobranchus ocellatus.</title>
        <authorList>
            <person name="Maeda T."/>
            <person name="Takahashi S."/>
            <person name="Yoshida T."/>
            <person name="Shimamura S."/>
            <person name="Takaki Y."/>
            <person name="Nagai Y."/>
            <person name="Toyoda A."/>
            <person name="Suzuki Y."/>
            <person name="Arimoto A."/>
            <person name="Ishii H."/>
            <person name="Satoh N."/>
            <person name="Nishiyama T."/>
            <person name="Hasebe M."/>
            <person name="Maruyama T."/>
            <person name="Minagawa J."/>
            <person name="Obokata J."/>
            <person name="Shigenobu S."/>
        </authorList>
    </citation>
    <scope>NUCLEOTIDE SEQUENCE [LARGE SCALE GENOMIC DNA]</scope>
</reference>
<keyword evidence="3" id="KW-1185">Reference proteome</keyword>
<proteinExistence type="predicted"/>
<evidence type="ECO:0000313" key="3">
    <source>
        <dbReference type="Proteomes" id="UP000735302"/>
    </source>
</evidence>
<sequence>MTAELGRVSPDSSRQGITTMAWMMRANRAMPIHRLPAKRRLQWNCHTFLFRSISRCNSEIESSHQDKSQAVTNLRDEKEKKEKRKAQDYLTSVSDGLVLPQDER</sequence>
<name>A0AAV4C933_9GAST</name>
<dbReference type="AlphaFoldDB" id="A0AAV4C933"/>
<comment type="caution">
    <text evidence="2">The sequence shown here is derived from an EMBL/GenBank/DDBJ whole genome shotgun (WGS) entry which is preliminary data.</text>
</comment>
<dbReference type="EMBL" id="BLXT01005898">
    <property type="protein sequence ID" value="GFO27209.1"/>
    <property type="molecule type" value="Genomic_DNA"/>
</dbReference>
<organism evidence="2 3">
    <name type="scientific">Plakobranchus ocellatus</name>
    <dbReference type="NCBI Taxonomy" id="259542"/>
    <lineage>
        <taxon>Eukaryota</taxon>
        <taxon>Metazoa</taxon>
        <taxon>Spiralia</taxon>
        <taxon>Lophotrochozoa</taxon>
        <taxon>Mollusca</taxon>
        <taxon>Gastropoda</taxon>
        <taxon>Heterobranchia</taxon>
        <taxon>Euthyneura</taxon>
        <taxon>Panpulmonata</taxon>
        <taxon>Sacoglossa</taxon>
        <taxon>Placobranchoidea</taxon>
        <taxon>Plakobranchidae</taxon>
        <taxon>Plakobranchus</taxon>
    </lineage>
</organism>
<accession>A0AAV4C933</accession>